<keyword evidence="1" id="KW-0812">Transmembrane</keyword>
<evidence type="ECO:0000256" key="1">
    <source>
        <dbReference type="SAM" id="Phobius"/>
    </source>
</evidence>
<dbReference type="OrthoDB" id="363816at2759"/>
<dbReference type="OMA" id="MSGHEIG"/>
<keyword evidence="1" id="KW-0472">Membrane</keyword>
<feature type="transmembrane region" description="Helical" evidence="1">
    <location>
        <begin position="62"/>
        <end position="80"/>
    </location>
</feature>
<dbReference type="VEuPathDB" id="PiroplasmaDB:TA18430"/>
<feature type="transmembrane region" description="Helical" evidence="1">
    <location>
        <begin position="20"/>
        <end position="42"/>
    </location>
</feature>
<sequence>MSGHEIGLLFRKGWFTRRIFSTVIIFAVSDAFVKFEYGIPFTFDFESTTWEWWNNPKNREKYSLYIYIHNFLVINIYSIIY</sequence>
<keyword evidence="1" id="KW-1133">Transmembrane helix</keyword>
<reference evidence="2 3" key="1">
    <citation type="journal article" date="2005" name="Science">
        <title>Genome of the host-cell transforming parasite Theileria annulata compared with T. parva.</title>
        <authorList>
            <person name="Pain A."/>
            <person name="Renauld H."/>
            <person name="Berriman M."/>
            <person name="Murphy L."/>
            <person name="Yeats C.A."/>
            <person name="Weir W."/>
            <person name="Kerhornou A."/>
            <person name="Aslett M."/>
            <person name="Bishop R."/>
            <person name="Bouchier C."/>
            <person name="Cochet M."/>
            <person name="Coulson R.M.R."/>
            <person name="Cronin A."/>
            <person name="de Villiers E.P."/>
            <person name="Fraser A."/>
            <person name="Fosker N."/>
            <person name="Gardner M."/>
            <person name="Goble A."/>
            <person name="Griffiths-Jones S."/>
            <person name="Harris D.E."/>
            <person name="Katzer F."/>
            <person name="Larke N."/>
            <person name="Lord A."/>
            <person name="Maser P."/>
            <person name="McKellar S."/>
            <person name="Mooney P."/>
            <person name="Morton F."/>
            <person name="Nene V."/>
            <person name="O'Neil S."/>
            <person name="Price C."/>
            <person name="Quail M.A."/>
            <person name="Rabbinowitsch E."/>
            <person name="Rawlings N.D."/>
            <person name="Rutter S."/>
            <person name="Saunders D."/>
            <person name="Seeger K."/>
            <person name="Shah T."/>
            <person name="Squares R."/>
            <person name="Squares S."/>
            <person name="Tivey A."/>
            <person name="Walker A.R."/>
            <person name="Woodward J."/>
            <person name="Dobbelaere D.A.E."/>
            <person name="Langsley G."/>
            <person name="Rajandream M.A."/>
            <person name="McKeever D."/>
            <person name="Shiels B."/>
            <person name="Tait A."/>
            <person name="Barrell B.G."/>
            <person name="Hall N."/>
        </authorList>
    </citation>
    <scope>NUCLEOTIDE SEQUENCE [LARGE SCALE GENOMIC DNA]</scope>
    <source>
        <strain evidence="3">Ankara</strain>
    </source>
</reference>
<dbReference type="Proteomes" id="UP000001950">
    <property type="component" value="Chromosome 3"/>
</dbReference>
<evidence type="ECO:0000313" key="2">
    <source>
        <dbReference type="EMBL" id="CAI76032.1"/>
    </source>
</evidence>
<accession>Q4UAW9</accession>
<name>Q4UAW9_THEAN</name>
<evidence type="ECO:0000313" key="3">
    <source>
        <dbReference type="Proteomes" id="UP000001950"/>
    </source>
</evidence>
<dbReference type="KEGG" id="tan:TA18430"/>
<dbReference type="InParanoid" id="Q4UAW9"/>
<dbReference type="AlphaFoldDB" id="Q4UAW9"/>
<dbReference type="eggNOG" id="ENOG502QXR3">
    <property type="taxonomic scope" value="Eukaryota"/>
</dbReference>
<protein>
    <submittedName>
        <fullName evidence="2">Uncharacterized protein</fullName>
    </submittedName>
</protein>
<dbReference type="GeneID" id="3864760"/>
<dbReference type="RefSeq" id="XP_955508.1">
    <property type="nucleotide sequence ID" value="XM_950415.1"/>
</dbReference>
<organism evidence="2 3">
    <name type="scientific">Theileria annulata</name>
    <dbReference type="NCBI Taxonomy" id="5874"/>
    <lineage>
        <taxon>Eukaryota</taxon>
        <taxon>Sar</taxon>
        <taxon>Alveolata</taxon>
        <taxon>Apicomplexa</taxon>
        <taxon>Aconoidasida</taxon>
        <taxon>Piroplasmida</taxon>
        <taxon>Theileriidae</taxon>
        <taxon>Theileria</taxon>
    </lineage>
</organism>
<gene>
    <name evidence="2" type="ORF">TA18430</name>
</gene>
<keyword evidence="3" id="KW-1185">Reference proteome</keyword>
<dbReference type="FunCoup" id="Q4UAW9">
    <property type="interactions" value="4"/>
</dbReference>
<dbReference type="EMBL" id="CR940352">
    <property type="protein sequence ID" value="CAI76032.1"/>
    <property type="molecule type" value="Genomic_DNA"/>
</dbReference>
<proteinExistence type="predicted"/>